<organism evidence="1">
    <name type="scientific">freshwater metagenome</name>
    <dbReference type="NCBI Taxonomy" id="449393"/>
    <lineage>
        <taxon>unclassified sequences</taxon>
        <taxon>metagenomes</taxon>
        <taxon>ecological metagenomes</taxon>
    </lineage>
</organism>
<evidence type="ECO:0000313" key="1">
    <source>
        <dbReference type="EMBL" id="CAB4874599.1"/>
    </source>
</evidence>
<reference evidence="1" key="1">
    <citation type="submission" date="2020-05" db="EMBL/GenBank/DDBJ databases">
        <authorList>
            <person name="Chiriac C."/>
            <person name="Salcher M."/>
            <person name="Ghai R."/>
            <person name="Kavagutti S V."/>
        </authorList>
    </citation>
    <scope>NUCLEOTIDE SEQUENCE</scope>
</reference>
<name>A0A6J7E242_9ZZZZ</name>
<dbReference type="Gene3D" id="3.40.50.1240">
    <property type="entry name" value="Phosphoglycerate mutase-like"/>
    <property type="match status" value="1"/>
</dbReference>
<dbReference type="InterPro" id="IPR050275">
    <property type="entry name" value="PGM_Phosphatase"/>
</dbReference>
<dbReference type="GO" id="GO:0016791">
    <property type="term" value="F:phosphatase activity"/>
    <property type="evidence" value="ECO:0007669"/>
    <property type="project" value="TreeGrafter"/>
</dbReference>
<dbReference type="EMBL" id="CAFBLP010000020">
    <property type="protein sequence ID" value="CAB4874599.1"/>
    <property type="molecule type" value="Genomic_DNA"/>
</dbReference>
<dbReference type="PANTHER" id="PTHR48100:SF1">
    <property type="entry name" value="HISTIDINE PHOSPHATASE FAMILY PROTEIN-RELATED"/>
    <property type="match status" value="1"/>
</dbReference>
<gene>
    <name evidence="1" type="ORF">UFOPK3376_01048</name>
</gene>
<sequence length="206" mass="22692">MELLLIRHALPVRRELEEGVADPELSEAGHAQAAHLADYLASEELHAIYASPMQRAQQTAAPLAARLGLAVTLVDGVAEFDRNSSEYVPVEELKATNDPRWQQMLDNTWDGRDETQEEFGRRVFRSIEAIIDNHGGHNVAVVCHGGVINAYLARVLGTAESSGFFYPNYTSIHRVVAARTGQRQIITINETPHLRGTGLPIGLYGK</sequence>
<dbReference type="GO" id="GO:0005737">
    <property type="term" value="C:cytoplasm"/>
    <property type="evidence" value="ECO:0007669"/>
    <property type="project" value="TreeGrafter"/>
</dbReference>
<proteinExistence type="predicted"/>
<accession>A0A6J7E242</accession>
<dbReference type="Pfam" id="PF00300">
    <property type="entry name" value="His_Phos_1"/>
    <property type="match status" value="1"/>
</dbReference>
<dbReference type="SMART" id="SM00855">
    <property type="entry name" value="PGAM"/>
    <property type="match status" value="1"/>
</dbReference>
<dbReference type="SUPFAM" id="SSF53254">
    <property type="entry name" value="Phosphoglycerate mutase-like"/>
    <property type="match status" value="1"/>
</dbReference>
<protein>
    <submittedName>
        <fullName evidence="1">Unannotated protein</fullName>
    </submittedName>
</protein>
<dbReference type="InterPro" id="IPR029033">
    <property type="entry name" value="His_PPase_superfam"/>
</dbReference>
<dbReference type="InterPro" id="IPR013078">
    <property type="entry name" value="His_Pase_superF_clade-1"/>
</dbReference>
<dbReference type="AlphaFoldDB" id="A0A6J7E242"/>
<dbReference type="CDD" id="cd07067">
    <property type="entry name" value="HP_PGM_like"/>
    <property type="match status" value="1"/>
</dbReference>
<dbReference type="PANTHER" id="PTHR48100">
    <property type="entry name" value="BROAD-SPECIFICITY PHOSPHATASE YOR283W-RELATED"/>
    <property type="match status" value="1"/>
</dbReference>